<sequence>MSLIAIVLVFIMAIVVTVFLSHLLPVKVPLPLIQIAAGAALAASGFQVDFDPHIFLLLFIPPLLFLDGWRIPKDAFFRDMKPILSLAIGLVMVTILGIGLFIHWLIPAITVAAGFALAAILSPTDPVAVSAMTASSPLPSRMAHILEGESLLNDASGLVAFNFAIAAVLTGSFSPGDAVVKFFLMAFGGILSGLVVVWVTGKCNNFLVRRTREEPAIQILISLLIPFAAYLLAEAFHVSGILAAVAAGIAMHYEQLSGPRLPATRMKSSAVWSMLQTTLNGMIFLMLGEQLPRMLRTLPAVASQAGVSSPWYLLLYAVAITLALGLMRFAWVWLSMKLTIFRRKRRGKAITVRPRFSILAVMALAGVKGSVTLAGILTLPVVLADGSPFPGRELLIFLSMAVILMSLVVAAIGLPFMTRYLADDLPHDTGKDDIGAVMTEVAINRLNALLDEPVEDPSEQALRADAGNMLLETYQRRLHYNDNDEGQDVGLELAKRARLEKYMQREVIIAQRQELFRLRRAHNISDITFYEVLREIDLKEESLR</sequence>
<evidence type="ECO:0000313" key="28">
    <source>
        <dbReference type="EMBL" id="SWT06833.1"/>
    </source>
</evidence>
<evidence type="ECO:0000313" key="42">
    <source>
        <dbReference type="Proteomes" id="UP000257587"/>
    </source>
</evidence>
<dbReference type="GO" id="GO:0015386">
    <property type="term" value="F:potassium:proton antiporter activity"/>
    <property type="evidence" value="ECO:0007669"/>
    <property type="project" value="TreeGrafter"/>
</dbReference>
<dbReference type="Proteomes" id="UP000376235">
    <property type="component" value="Unassembled WGS sequence"/>
</dbReference>
<evidence type="ECO:0000313" key="22">
    <source>
        <dbReference type="EMBL" id="QQL32085.1"/>
    </source>
</evidence>
<dbReference type="GO" id="GO:0051453">
    <property type="term" value="P:regulation of intracellular pH"/>
    <property type="evidence" value="ECO:0007669"/>
    <property type="project" value="TreeGrafter"/>
</dbReference>
<keyword evidence="3 12" id="KW-0050">Antiport</keyword>
<reference evidence="23" key="6">
    <citation type="submission" date="2018-08" db="EMBL/GenBank/DDBJ databases">
        <title>Klebsiella pneumoniae genome sequencing and assembly.</title>
        <authorList>
            <person name="Martins R.C.R."/>
            <person name="Perdigao-Neto L.V."/>
            <person name="Costa S.F."/>
            <person name="Levin A.S.S."/>
        </authorList>
    </citation>
    <scope>NUCLEOTIDE SEQUENCE</scope>
    <source>
        <strain evidence="23">BC_5001</strain>
    </source>
</reference>
<evidence type="ECO:0000313" key="33">
    <source>
        <dbReference type="EMBL" id="TDJ93827.1"/>
    </source>
</evidence>
<feature type="transmembrane region" description="Helical" evidence="12">
    <location>
        <begin position="155"/>
        <end position="173"/>
    </location>
</feature>
<dbReference type="Proteomes" id="UP000254657">
    <property type="component" value="Unassembled WGS sequence"/>
</dbReference>
<gene>
    <name evidence="30" type="primary">nhaK_2</name>
    <name evidence="26" type="synonym">nhaK_1</name>
    <name evidence="19" type="ORF">B6I68_08130</name>
    <name evidence="35" type="ORF">BANRA_04743</name>
    <name evidence="20" type="ORF">CP554_20710</name>
    <name evidence="23" type="ORF">DM078_19165</name>
    <name evidence="24" type="ORF">DW286_07010</name>
    <name evidence="33" type="ORF">E1814_23500</name>
    <name evidence="34" type="ORF">FXN67_19030</name>
    <name evidence="18" type="ORF">G4V31_13025</name>
    <name evidence="15" type="ORF">GJJ01_09615</name>
    <name evidence="21" type="ORF">GJJ08_009655</name>
    <name evidence="16" type="ORF">GJJ18_00895</name>
    <name evidence="17" type="ORF">GNF00_00165</name>
    <name evidence="22" type="ORF">H3G96_018245</name>
    <name evidence="26" type="ORF">NCTC5052_02274</name>
    <name evidence="14" type="ORF">Q6294_17580</name>
    <name evidence="36" type="ORF">SAMEA104567804_00062</name>
    <name evidence="25" type="ORF">SAMEA2273558_04438</name>
    <name evidence="29" type="ORF">SAMEA3499874_04637</name>
    <name evidence="30" type="ORF">SAMEA3499901_02414</name>
    <name evidence="31" type="ORF">SAMEA3515122_01616</name>
    <name evidence="32" type="ORF">SAMEA3538828_00209</name>
    <name evidence="27" type="ORF">SAMEA3649733_00683</name>
    <name evidence="28" type="ORF">SAMEA3729652_00865</name>
    <name evidence="37" type="ORF">SAMEA4873632_01188</name>
</gene>
<evidence type="ECO:0000313" key="26">
    <source>
        <dbReference type="EMBL" id="STT93861.1"/>
    </source>
</evidence>
<dbReference type="KEGG" id="kpb:FH42_08300"/>
<evidence type="ECO:0000313" key="34">
    <source>
        <dbReference type="EMBL" id="TYL76739.1"/>
    </source>
</evidence>
<feature type="transmembrane region" description="Helical" evidence="12">
    <location>
        <begin position="179"/>
        <end position="203"/>
    </location>
</feature>
<comment type="function">
    <text evidence="12">Na(+)/H(+) antiporter that extrudes sodium in exchange for external protons.</text>
</comment>
<dbReference type="EMBL" id="FLDK01000012">
    <property type="protein sequence ID" value="SAT59214.1"/>
    <property type="molecule type" value="Genomic_DNA"/>
</dbReference>
<evidence type="ECO:0000313" key="25">
    <source>
        <dbReference type="EMBL" id="SAT59214.1"/>
    </source>
</evidence>
<dbReference type="KEGG" id="kpx:PMK1_04804"/>
<dbReference type="PANTHER" id="PTHR10110">
    <property type="entry name" value="SODIUM/HYDROGEN EXCHANGER"/>
    <property type="match status" value="1"/>
</dbReference>
<dbReference type="Proteomes" id="UP000245817">
    <property type="component" value="Unassembled WGS sequence"/>
</dbReference>
<reference evidence="23" key="5">
    <citation type="submission" date="2018-07" db="EMBL/GenBank/DDBJ databases">
        <authorList>
            <person name="Martins R.C."/>
            <person name="Perdigao-Neto L.V."/>
            <person name="Costa S.F."/>
            <person name="Levin A.S.S."/>
        </authorList>
    </citation>
    <scope>NUCLEOTIDE SEQUENCE</scope>
    <source>
        <strain evidence="23">BC_5001</strain>
    </source>
</reference>
<evidence type="ECO:0000313" key="32">
    <source>
        <dbReference type="EMBL" id="SYR26756.1"/>
    </source>
</evidence>
<keyword evidence="7 12" id="KW-1133">Transmembrane helix</keyword>
<reference evidence="20 40" key="2">
    <citation type="submission" date="2017-09" db="EMBL/GenBank/DDBJ databases">
        <title>Molecular Epidemiology of Livestock-Associated Methicillin Resistant Staphylococcus aureus (LA-MRSA) and Extended-Spectrum Beta-Lactamase (ESBL)-Producing Enterobacteriaceae in Pigs and Exposed Workers in Cameroon and South Africa.</title>
        <authorList>
            <person name="Founou L."/>
            <person name="Founou R.C."/>
            <person name="Allam M."/>
            <person name="Ismail A."/>
            <person name="Essack S.Y."/>
        </authorList>
    </citation>
    <scope>NUCLEOTIDE SEQUENCE [LARGE SCALE GENOMIC DNA]</scope>
    <source>
        <strain evidence="20 40">HH516E4IA</strain>
    </source>
</reference>
<dbReference type="GO" id="GO:0015385">
    <property type="term" value="F:sodium:proton antiporter activity"/>
    <property type="evidence" value="ECO:0007669"/>
    <property type="project" value="InterPro"/>
</dbReference>
<dbReference type="InterPro" id="IPR004705">
    <property type="entry name" value="Cation/H_exchanger_CPA1_bac"/>
</dbReference>
<feature type="transmembrane region" description="Helical" evidence="12">
    <location>
        <begin position="356"/>
        <end position="382"/>
    </location>
</feature>
<dbReference type="Proteomes" id="UP000479475">
    <property type="component" value="Unassembled WGS sequence"/>
</dbReference>
<dbReference type="Proteomes" id="UP000532829">
    <property type="component" value="Chromosome"/>
</dbReference>
<dbReference type="EMBL" id="SMTN01000035">
    <property type="protein sequence ID" value="TDJ93827.1"/>
    <property type="molecule type" value="Genomic_DNA"/>
</dbReference>
<dbReference type="EMBL" id="CP063008">
    <property type="protein sequence ID" value="QOU53646.1"/>
    <property type="molecule type" value="Genomic_DNA"/>
</dbReference>
<reference evidence="26 41" key="3">
    <citation type="submission" date="2018-06" db="EMBL/GenBank/DDBJ databases">
        <authorList>
            <consortium name="Pathogen Informatics"/>
            <person name="Doyle S."/>
        </authorList>
    </citation>
    <scope>NUCLEOTIDE SEQUENCE [LARGE SCALE GENOMIC DNA]</scope>
    <source>
        <strain evidence="26 41">NCTC5052</strain>
    </source>
</reference>
<reference evidence="21 53" key="13">
    <citation type="journal article" date="2020" name="Antibiotics">
        <title>Molecular Typing, Characterization of Antimicrobial Resistance, Virulence Profiling and Analysis of Whole-Genome Sequence of Clinical Klebsiella pneumoniae Isolates.</title>
        <authorList>
            <person name="Shelenkov A."/>
            <person name="Mikhaylova Y."/>
            <person name="Yanushevich Y."/>
            <person name="Samoilov A."/>
            <person name="Petrova L."/>
            <person name="Fomina V."/>
            <person name="Gusarov V."/>
            <person name="Zamyatin M."/>
            <person name="Shagin D."/>
            <person name="Akimkin V."/>
        </authorList>
    </citation>
    <scope>NUCLEOTIDE SEQUENCE [LARGE SCALE GENOMIC DNA]</scope>
    <source>
        <strain evidence="21 53">CriePir120</strain>
    </source>
</reference>
<evidence type="ECO:0000256" key="5">
    <source>
        <dbReference type="ARBA" id="ARBA00022519"/>
    </source>
</evidence>
<dbReference type="Proteomes" id="UP000258253">
    <property type="component" value="Unassembled WGS sequence"/>
</dbReference>
<dbReference type="EMBL" id="ULCI01000001">
    <property type="protein sequence ID" value="SYR26756.1"/>
    <property type="molecule type" value="Genomic_DNA"/>
</dbReference>
<evidence type="ECO:0000313" key="15">
    <source>
        <dbReference type="EMBL" id="MRJ96216.1"/>
    </source>
</evidence>
<dbReference type="PANTHER" id="PTHR10110:SF86">
    <property type="entry name" value="SODIUM_HYDROGEN EXCHANGER 7"/>
    <property type="match status" value="1"/>
</dbReference>
<dbReference type="Proteomes" id="UP000259497">
    <property type="component" value="Unassembled WGS sequence"/>
</dbReference>
<reference evidence="42 43" key="7">
    <citation type="submission" date="2018-08" db="EMBL/GenBank/DDBJ databases">
        <authorList>
            <consortium name="Pathogen Informatics"/>
        </authorList>
    </citation>
    <scope>NUCLEOTIDE SEQUENCE [LARGE SCALE GENOMIC DNA]</scope>
    <source>
        <strain evidence="36 49">5012STDY7312589</strain>
        <strain evidence="37 52">5012STDY7626430</strain>
        <strain evidence="29 42">EuSCAPE_AT002</strain>
        <strain evidence="30 47">EuSCAPE_AT029</strain>
        <strain evidence="27 46">EuSCAPE_GR114</strain>
        <strain evidence="32 43">EuSCAPE_HU047</strain>
        <strain evidence="31 44">EuSCAPE_IT093</strain>
        <strain evidence="28 45">EuSCAPE_TR125</strain>
        <strain evidence="38">k480</strain>
        <strain evidence="25">K480</strain>
    </source>
</reference>
<dbReference type="Proteomes" id="UP000253559">
    <property type="component" value="Unassembled WGS sequence"/>
</dbReference>
<evidence type="ECO:0000313" key="18">
    <source>
        <dbReference type="EMBL" id="NGN73051.1"/>
    </source>
</evidence>
<dbReference type="Proteomes" id="UP000485085">
    <property type="component" value="Unassembled WGS sequence"/>
</dbReference>
<keyword evidence="10 12" id="KW-0472">Membrane</keyword>
<evidence type="ECO:0000313" key="37">
    <source>
        <dbReference type="EMBL" id="VGK75195.1"/>
    </source>
</evidence>
<dbReference type="Proteomes" id="UP000441029">
    <property type="component" value="Unassembled WGS sequence"/>
</dbReference>
<dbReference type="EMBL" id="UKUT01000003">
    <property type="protein sequence ID" value="SYH30734.1"/>
    <property type="molecule type" value="Genomic_DNA"/>
</dbReference>
<dbReference type="NCBIfam" id="TIGR00831">
    <property type="entry name" value="a_cpa1"/>
    <property type="match status" value="1"/>
</dbReference>
<evidence type="ECO:0000256" key="7">
    <source>
        <dbReference type="ARBA" id="ARBA00022989"/>
    </source>
</evidence>
<reference evidence="22 57" key="15">
    <citation type="submission" date="2020-12" db="EMBL/GenBank/DDBJ databases">
        <title>The complete genome of Klebsiella pneumoniae strain 090374.</title>
        <authorList>
            <person name="Wei L."/>
            <person name="Wen H."/>
            <person name="Liu L."/>
            <person name="Feng Y."/>
            <person name="Zong Z."/>
        </authorList>
    </citation>
    <scope>NUCLEOTIDE SEQUENCE [LARGE SCALE GENOMIC DNA]</scope>
    <source>
        <strain evidence="22 57">WCHKP090374</strain>
    </source>
</reference>
<dbReference type="EMBL" id="UKGE01000009">
    <property type="protein sequence ID" value="SXN31391.1"/>
    <property type="molecule type" value="Genomic_DNA"/>
</dbReference>
<evidence type="ECO:0000313" key="43">
    <source>
        <dbReference type="Proteomes" id="UP000258253"/>
    </source>
</evidence>
<dbReference type="RefSeq" id="WP_004148971.1">
    <property type="nucleotide sequence ID" value="NZ_ABLUVU020000005.1"/>
</dbReference>
<dbReference type="SMR" id="A0A081IIF6"/>
<reference evidence="15 54" key="12">
    <citation type="submission" date="2019-11" db="EMBL/GenBank/DDBJ databases">
        <title>Molecular typing, antibiotic resistance determination and virulence profiling for 36 multidrug-resistant clinical Klebsiella pneumoniae isolates using second- and third-generation sequencing.</title>
        <authorList>
            <person name="Shelenkov A."/>
            <person name="Mikhaylova Y."/>
            <person name="Yanushevich Y."/>
            <person name="Samoilov A."/>
            <person name="Petrova L."/>
            <person name="Fomina V."/>
            <person name="Gusarov V."/>
            <person name="Zamyatin M."/>
            <person name="Shagin D."/>
        </authorList>
    </citation>
    <scope>NUCLEOTIDE SEQUENCE [LARGE SCALE GENOMIC DNA]</scope>
    <source>
        <strain evidence="16">CriePir115</strain>
        <strain evidence="15 54">CriePir226</strain>
    </source>
</reference>
<evidence type="ECO:0000313" key="17">
    <source>
        <dbReference type="EMBL" id="MUA38266.1"/>
    </source>
</evidence>
<evidence type="ECO:0000313" key="29">
    <source>
        <dbReference type="EMBL" id="SXG18736.1"/>
    </source>
</evidence>
<evidence type="ECO:0000313" key="48">
    <source>
        <dbReference type="Proteomes" id="UP000269921"/>
    </source>
</evidence>
<comment type="caution">
    <text evidence="12">Lacks conserved residue(s) required for the propagation of feature annotation.</text>
</comment>
<dbReference type="Proteomes" id="UP000294951">
    <property type="component" value="Unassembled WGS sequence"/>
</dbReference>
<dbReference type="InterPro" id="IPR006153">
    <property type="entry name" value="Cation/H_exchanger_TM"/>
</dbReference>
<evidence type="ECO:0000313" key="21">
    <source>
        <dbReference type="EMBL" id="QOU53646.1"/>
    </source>
</evidence>
<keyword evidence="9 12" id="KW-0406">Ion transport</keyword>
<dbReference type="Proteomes" id="UP000077826">
    <property type="component" value="Unassembled WGS sequence"/>
</dbReference>
<dbReference type="EMBL" id="PCFF01000030">
    <property type="protein sequence ID" value="PVU60755.1"/>
    <property type="molecule type" value="Genomic_DNA"/>
</dbReference>
<evidence type="ECO:0000313" key="52">
    <source>
        <dbReference type="Proteomes" id="UP000376235"/>
    </source>
</evidence>
<dbReference type="GO" id="GO:0005886">
    <property type="term" value="C:plasma membrane"/>
    <property type="evidence" value="ECO:0007669"/>
    <property type="project" value="UniProtKB-SubCell"/>
</dbReference>
<evidence type="ECO:0000313" key="55">
    <source>
        <dbReference type="Proteomes" id="UP000479475"/>
    </source>
</evidence>
<evidence type="ECO:0000313" key="44">
    <source>
        <dbReference type="Proteomes" id="UP000258673"/>
    </source>
</evidence>
<dbReference type="EMBL" id="WJVL01000006">
    <property type="protein sequence ID" value="MRJ96216.1"/>
    <property type="molecule type" value="Genomic_DNA"/>
</dbReference>
<reference evidence="14" key="16">
    <citation type="submission" date="2023-07" db="EMBL/GenBank/DDBJ databases">
        <authorList>
            <person name="Peng Z."/>
        </authorList>
    </citation>
    <scope>NUCLEOTIDE SEQUENCE</scope>
    <source>
        <strain evidence="14">KP219</strain>
    </source>
</reference>
<dbReference type="Proteomes" id="UP000322977">
    <property type="component" value="Unassembled WGS sequence"/>
</dbReference>
<evidence type="ECO:0000313" key="54">
    <source>
        <dbReference type="Proteomes" id="UP000441029"/>
    </source>
</evidence>
<comment type="similarity">
    <text evidence="12">Belongs to the monovalent cation:proton antiporter 1 (CPA1) transporter (TC 2.A.36) family.</text>
</comment>
<evidence type="ECO:0000313" key="36">
    <source>
        <dbReference type="EMBL" id="VGC64631.1"/>
    </source>
</evidence>
<evidence type="ECO:0000313" key="46">
    <source>
        <dbReference type="Proteomes" id="UP000259497"/>
    </source>
</evidence>
<evidence type="ECO:0000256" key="10">
    <source>
        <dbReference type="ARBA" id="ARBA00023136"/>
    </source>
</evidence>
<evidence type="ECO:0000256" key="1">
    <source>
        <dbReference type="ARBA" id="ARBA00004651"/>
    </source>
</evidence>
<dbReference type="EMBL" id="CP066534">
    <property type="protein sequence ID" value="QQL32085.1"/>
    <property type="molecule type" value="Genomic_DNA"/>
</dbReference>
<dbReference type="Proteomes" id="UP000269921">
    <property type="component" value="Unassembled WGS sequence"/>
</dbReference>
<dbReference type="EMBL" id="UJRG01000001">
    <property type="protein sequence ID" value="SWT06833.1"/>
    <property type="molecule type" value="Genomic_DNA"/>
</dbReference>
<dbReference type="EMBL" id="UIXM01000002">
    <property type="protein sequence ID" value="SVS24030.1"/>
    <property type="molecule type" value="Genomic_DNA"/>
</dbReference>
<dbReference type="EMBL" id="QRCF01000005">
    <property type="protein sequence ID" value="RDT94828.1"/>
    <property type="molecule type" value="Genomic_DNA"/>
</dbReference>
<dbReference type="Gene3D" id="6.10.140.1330">
    <property type="match status" value="1"/>
</dbReference>
<dbReference type="EMBL" id="CAAGWG010000001">
    <property type="protein sequence ID" value="VGC64631.1"/>
    <property type="molecule type" value="Genomic_DNA"/>
</dbReference>
<feature type="transmembrane region" description="Helical" evidence="12">
    <location>
        <begin position="311"/>
        <end position="335"/>
    </location>
</feature>
<reference evidence="19 39" key="1">
    <citation type="journal article" date="2017" name="J. Infect. Dis.">
        <title>An Analysis of the Epidemic of Klebsiella pneumoniae Carbapenemase-Producing K. pneumoniae: Convergence of Two Evolutionary Mechanisms Creates the Perfect Storm.</title>
        <authorList>
            <person name="Rojas L.J."/>
            <person name="Weinstock G.M."/>
            <person name="De La Cadena E."/>
            <person name="Diaz L."/>
            <person name="Rios R."/>
            <person name="Hanson B.M."/>
            <person name="Brown J.S."/>
            <person name="Vats P."/>
            <person name="Phillips D.S."/>
            <person name="Nguyen H."/>
            <person name="Hujer K.M."/>
            <person name="Correa A."/>
            <person name="Adams M.D."/>
            <person name="Perez F."/>
            <person name="Sodergren E."/>
            <person name="Narechania A."/>
            <person name="Planet P.J."/>
            <person name="Villegas M.V."/>
            <person name="Bonomo R.A."/>
            <person name="Arias C.A."/>
        </authorList>
    </citation>
    <scope>NUCLEOTIDE SEQUENCE [LARGE SCALE GENOMIC DNA]</scope>
    <source>
        <strain evidence="19 39">COL-Kpn30</strain>
    </source>
</reference>
<accession>A0A4V0GV46</accession>
<dbReference type="Proteomes" id="UP000258673">
    <property type="component" value="Unassembled WGS sequence"/>
</dbReference>
<reference evidence="34 51" key="10">
    <citation type="submission" date="2019-08" db="EMBL/GenBank/DDBJ databases">
        <title>Phenotypic and genetic characterization of extended-spectrum b-lactamase-producing hypermucoviscous Klebsiella pneumoniae from Chile.</title>
        <authorList>
            <person name="Morales-Leon F."/>
            <person name="Caro C."/>
            <person name="Opazo-Capurro A."/>
            <person name="Lincopan N."/>
            <person name="Dominguez-Yevenes M."/>
            <person name="Lima C."/>
            <person name="Bello-Toledo H."/>
            <person name="Gonzalez-Rocha G."/>
        </authorList>
    </citation>
    <scope>NUCLEOTIDE SEQUENCE [LARGE SCALE GENOMIC DNA]</scope>
    <source>
        <strain evidence="34 51">UCO-494</strain>
    </source>
</reference>
<feature type="domain" description="Cation/H+ exchanger transmembrane" evidence="13">
    <location>
        <begin position="13"/>
        <end position="418"/>
    </location>
</feature>
<evidence type="ECO:0000256" key="12">
    <source>
        <dbReference type="RuleBase" id="RU366002"/>
    </source>
</evidence>
<dbReference type="EMBL" id="QOHW01000015">
    <property type="protein sequence ID" value="RBZ20111.1"/>
    <property type="molecule type" value="Genomic_DNA"/>
</dbReference>
<evidence type="ECO:0000256" key="8">
    <source>
        <dbReference type="ARBA" id="ARBA00023053"/>
    </source>
</evidence>
<keyword evidence="2 12" id="KW-0813">Transport</keyword>
<evidence type="ECO:0000256" key="6">
    <source>
        <dbReference type="ARBA" id="ARBA00022692"/>
    </source>
</evidence>
<dbReference type="EMBL" id="JAUUIA010000015">
    <property type="protein sequence ID" value="MDP0968839.1"/>
    <property type="molecule type" value="Genomic_DNA"/>
</dbReference>
<evidence type="ECO:0000256" key="4">
    <source>
        <dbReference type="ARBA" id="ARBA00022475"/>
    </source>
</evidence>
<reference evidence="33 50" key="9">
    <citation type="submission" date="2019-03" db="EMBL/GenBank/DDBJ databases">
        <title>Multidrug-Resistant Klebsiella pneumoniae Clinical Bloodstream Isolates in Shanghai, China.</title>
        <authorList>
            <person name="Wang S."/>
        </authorList>
    </citation>
    <scope>NUCLEOTIDE SEQUENCE [LARGE SCALE GENOMIC DNA]</scope>
    <source>
        <strain evidence="33 50">RJ1071</strain>
    </source>
</reference>
<name>A0A081IIF6_KLEPN</name>
<evidence type="ECO:0000313" key="16">
    <source>
        <dbReference type="EMBL" id="MRL33984.1"/>
    </source>
</evidence>
<evidence type="ECO:0000313" key="50">
    <source>
        <dbReference type="Proteomes" id="UP000294951"/>
    </source>
</evidence>
<dbReference type="EMBL" id="WJWF01000001">
    <property type="protein sequence ID" value="MRL33984.1"/>
    <property type="molecule type" value="Genomic_DNA"/>
</dbReference>
<evidence type="ECO:0000313" key="31">
    <source>
        <dbReference type="EMBL" id="SYH30734.1"/>
    </source>
</evidence>
<evidence type="ECO:0000313" key="53">
    <source>
        <dbReference type="Proteomes" id="UP000439817"/>
    </source>
</evidence>
<protein>
    <submittedName>
        <fullName evidence="30">Na+/H+ antiporter</fullName>
    </submittedName>
    <submittedName>
        <fullName evidence="35">Sodium, potassium, lithium and rubidium/H(+) antiporter</fullName>
    </submittedName>
</protein>
<dbReference type="EMBL" id="UGLJ01000002">
    <property type="protein sequence ID" value="STT93861.1"/>
    <property type="molecule type" value="Genomic_DNA"/>
</dbReference>
<dbReference type="EMBL" id="WNPO01000001">
    <property type="protein sequence ID" value="MUA38266.1"/>
    <property type="molecule type" value="Genomic_DNA"/>
</dbReference>
<dbReference type="AlphaFoldDB" id="A0A081IIF6"/>
<reference evidence="18 55" key="14">
    <citation type="submission" date="2020-02" db="EMBL/GenBank/DDBJ databases">
        <title>Klebsiella pneumoniae genome sequencing and assembly.</title>
        <authorList>
            <person name="Starkova P.S."/>
            <person name="Sulyan O.S."/>
            <person name="Likholetova D.V."/>
            <person name="Ageevets V.A."/>
            <person name="Lazareva I.V."/>
            <person name="Sopova J.V."/>
            <person name="Sidorenko S.V."/>
        </authorList>
    </citation>
    <scope>NUCLEOTIDE SEQUENCE [LARGE SCALE GENOMIC DNA]</scope>
    <source>
        <strain evidence="18 55">2429</strain>
    </source>
</reference>
<evidence type="ECO:0000313" key="45">
    <source>
        <dbReference type="Proteomes" id="UP000258798"/>
    </source>
</evidence>
<keyword evidence="6 12" id="KW-0812">Transmembrane</keyword>
<accession>A0A081IIF6</accession>
<dbReference type="EMBL" id="JAAKYD010000010">
    <property type="protein sequence ID" value="NGN73051.1"/>
    <property type="molecule type" value="Genomic_DNA"/>
</dbReference>
<evidence type="ECO:0000256" key="11">
    <source>
        <dbReference type="ARBA" id="ARBA00023201"/>
    </source>
</evidence>
<keyword evidence="4" id="KW-1003">Cell membrane</keyword>
<evidence type="ECO:0000313" key="19">
    <source>
        <dbReference type="EMBL" id="PLE28219.1"/>
    </source>
</evidence>
<dbReference type="EMBL" id="CAAHCC010000002">
    <property type="protein sequence ID" value="VGK75195.1"/>
    <property type="molecule type" value="Genomic_DNA"/>
</dbReference>
<evidence type="ECO:0000256" key="2">
    <source>
        <dbReference type="ARBA" id="ARBA00022448"/>
    </source>
</evidence>
<feature type="transmembrane region" description="Helical" evidence="12">
    <location>
        <begin position="394"/>
        <end position="417"/>
    </location>
</feature>
<dbReference type="EMBL" id="VSSY01000017">
    <property type="protein sequence ID" value="TYL76739.1"/>
    <property type="molecule type" value="Genomic_DNA"/>
</dbReference>
<evidence type="ECO:0000313" key="51">
    <source>
        <dbReference type="Proteomes" id="UP000322977"/>
    </source>
</evidence>
<comment type="subcellular location">
    <subcellularLocation>
        <location evidence="12">Cell inner membrane</location>
        <topology evidence="12">Multi-pass membrane protein</topology>
    </subcellularLocation>
    <subcellularLocation>
        <location evidence="1">Cell membrane</location>
        <topology evidence="1">Multi-pass membrane protein</topology>
    </subcellularLocation>
</comment>
<keyword evidence="11 12" id="KW-0739">Sodium transport</keyword>
<dbReference type="Proteomes" id="UP000294876">
    <property type="component" value="Unassembled WGS sequence"/>
</dbReference>
<dbReference type="Pfam" id="PF00999">
    <property type="entry name" value="Na_H_Exchanger"/>
    <property type="match status" value="1"/>
</dbReference>
<dbReference type="Proteomes" id="UP000257587">
    <property type="component" value="Unassembled WGS sequence"/>
</dbReference>
<evidence type="ECO:0000313" key="20">
    <source>
        <dbReference type="EMBL" id="PVU60755.1"/>
    </source>
</evidence>
<feature type="transmembrane region" description="Helical" evidence="12">
    <location>
        <begin position="83"/>
        <end position="106"/>
    </location>
</feature>
<evidence type="ECO:0000313" key="24">
    <source>
        <dbReference type="EMBL" id="RDT94828.1"/>
    </source>
</evidence>
<evidence type="ECO:0000256" key="3">
    <source>
        <dbReference type="ARBA" id="ARBA00022449"/>
    </source>
</evidence>
<feature type="transmembrane region" description="Helical" evidence="12">
    <location>
        <begin position="112"/>
        <end position="134"/>
    </location>
</feature>
<reference evidence="17 56" key="11">
    <citation type="submission" date="2019-11" db="EMBL/GenBank/DDBJ databases">
        <title>Emergence of a novel subclone of carbapenem-resistant Klebsiella pneumoniae ST11 with enhanced virulence and transmissibility: a molecular epidemiological, clinical, genomic study.</title>
        <authorList>
            <person name="Zhou K."/>
        </authorList>
    </citation>
    <scope>NUCLEOTIDE SEQUENCE [LARGE SCALE GENOMIC DNA]</scope>
    <source>
        <strain evidence="17 56">KP_38044</strain>
    </source>
</reference>
<evidence type="ECO:0000259" key="13">
    <source>
        <dbReference type="Pfam" id="PF00999"/>
    </source>
</evidence>
<feature type="transmembrane region" description="Helical" evidence="12">
    <location>
        <begin position="54"/>
        <end position="71"/>
    </location>
</feature>
<feature type="transmembrane region" description="Helical" evidence="12">
    <location>
        <begin position="6"/>
        <end position="24"/>
    </location>
</feature>
<keyword evidence="5 12" id="KW-0997">Cell inner membrane</keyword>
<dbReference type="InterPro" id="IPR018422">
    <property type="entry name" value="Cation/H_exchanger_CPA1"/>
</dbReference>
<evidence type="ECO:0000313" key="14">
    <source>
        <dbReference type="EMBL" id="MDP0968839.1"/>
    </source>
</evidence>
<evidence type="ECO:0000313" key="40">
    <source>
        <dbReference type="Proteomes" id="UP000245817"/>
    </source>
</evidence>
<evidence type="ECO:0000313" key="27">
    <source>
        <dbReference type="EMBL" id="SVS24030.1"/>
    </source>
</evidence>
<evidence type="ECO:0000313" key="49">
    <source>
        <dbReference type="Proteomes" id="UP000294876"/>
    </source>
</evidence>
<evidence type="ECO:0000256" key="9">
    <source>
        <dbReference type="ARBA" id="ARBA00023065"/>
    </source>
</evidence>
<reference evidence="35 48" key="8">
    <citation type="submission" date="2018-10" db="EMBL/GenBank/DDBJ databases">
        <authorList>
            <person name="Noll B N."/>
        </authorList>
    </citation>
    <scope>NUCLEOTIDE SEQUENCE [LARGE SCALE GENOMIC DNA]</scope>
    <source>
        <strain evidence="35">Kpneu006</strain>
    </source>
</reference>
<dbReference type="Proteomes" id="UP000439817">
    <property type="component" value="Chromosome"/>
</dbReference>
<dbReference type="Proteomes" id="UP001244490">
    <property type="component" value="Unassembled WGS sequence"/>
</dbReference>
<evidence type="ECO:0000313" key="30">
    <source>
        <dbReference type="EMBL" id="SXN31391.1"/>
    </source>
</evidence>
<dbReference type="Proteomes" id="UP000258798">
    <property type="component" value="Unassembled WGS sequence"/>
</dbReference>
<evidence type="ECO:0000313" key="38">
    <source>
        <dbReference type="Proteomes" id="UP000077826"/>
    </source>
</evidence>
<evidence type="ECO:0000313" key="41">
    <source>
        <dbReference type="Proteomes" id="UP000254103"/>
    </source>
</evidence>
<dbReference type="Proteomes" id="UP000259975">
    <property type="component" value="Unassembled WGS sequence"/>
</dbReference>
<dbReference type="EMBL" id="NCMJ01000046">
    <property type="protein sequence ID" value="PLE28219.1"/>
    <property type="molecule type" value="Genomic_DNA"/>
</dbReference>
<evidence type="ECO:0000313" key="47">
    <source>
        <dbReference type="Proteomes" id="UP000259975"/>
    </source>
</evidence>
<dbReference type="EMBL" id="UWVH01000001">
    <property type="protein sequence ID" value="VCV80674.1"/>
    <property type="molecule type" value="Genomic_DNA"/>
</dbReference>
<feature type="transmembrane region" description="Helical" evidence="12">
    <location>
        <begin position="215"/>
        <end position="233"/>
    </location>
</feature>
<evidence type="ECO:0000313" key="56">
    <source>
        <dbReference type="Proteomes" id="UP000485085"/>
    </source>
</evidence>
<dbReference type="Proteomes" id="UP000234439">
    <property type="component" value="Unassembled WGS sequence"/>
</dbReference>
<evidence type="ECO:0000313" key="39">
    <source>
        <dbReference type="Proteomes" id="UP000234439"/>
    </source>
</evidence>
<dbReference type="GO" id="GO:0098719">
    <property type="term" value="P:sodium ion import across plasma membrane"/>
    <property type="evidence" value="ECO:0007669"/>
    <property type="project" value="TreeGrafter"/>
</dbReference>
<evidence type="ECO:0000313" key="23">
    <source>
        <dbReference type="EMBL" id="RBZ20111.1"/>
    </source>
</evidence>
<dbReference type="Proteomes" id="UP000254103">
    <property type="component" value="Unassembled WGS sequence"/>
</dbReference>
<evidence type="ECO:0000313" key="35">
    <source>
        <dbReference type="EMBL" id="VCV80674.1"/>
    </source>
</evidence>
<evidence type="ECO:0000313" key="57">
    <source>
        <dbReference type="Proteomes" id="UP000532829"/>
    </source>
</evidence>
<dbReference type="EMBL" id="UKAW01000020">
    <property type="protein sequence ID" value="SXG18736.1"/>
    <property type="molecule type" value="Genomic_DNA"/>
</dbReference>
<organism evidence="30 47">
    <name type="scientific">Klebsiella pneumoniae</name>
    <dbReference type="NCBI Taxonomy" id="573"/>
    <lineage>
        <taxon>Bacteria</taxon>
        <taxon>Pseudomonadati</taxon>
        <taxon>Pseudomonadota</taxon>
        <taxon>Gammaproteobacteria</taxon>
        <taxon>Enterobacterales</taxon>
        <taxon>Enterobacteriaceae</taxon>
        <taxon>Klebsiella/Raoultella group</taxon>
        <taxon>Klebsiella</taxon>
        <taxon>Klebsiella pneumoniae complex</taxon>
    </lineage>
</organism>
<reference evidence="24" key="4">
    <citation type="submission" date="2018-07" db="EMBL/GenBank/DDBJ databases">
        <title>Draft genome sequence of Klebsiella pneumoniae K293.</title>
        <authorList>
            <person name="He F."/>
        </authorList>
    </citation>
    <scope>NUCLEOTIDE SEQUENCE</scope>
    <source>
        <strain evidence="24">K293</strain>
    </source>
</reference>
<proteinExistence type="inferred from homology"/>
<keyword evidence="8 12" id="KW-0915">Sodium</keyword>